<dbReference type="Proteomes" id="UP000311469">
    <property type="component" value="Chromosome cSF1"/>
</dbReference>
<dbReference type="KEGG" id="sufl:FIL70_05850"/>
<name>A0A5B8CFH7_SPHSA</name>
<dbReference type="Pfam" id="PF05930">
    <property type="entry name" value="Phage_AlpA"/>
    <property type="match status" value="1"/>
</dbReference>
<proteinExistence type="predicted"/>
<organism evidence="1 2">
    <name type="scientific">Sphingobium fuliginis ATCC 27551</name>
    <dbReference type="NCBI Taxonomy" id="1208342"/>
    <lineage>
        <taxon>Bacteria</taxon>
        <taxon>Pseudomonadati</taxon>
        <taxon>Pseudomonadota</taxon>
        <taxon>Alphaproteobacteria</taxon>
        <taxon>Sphingomonadales</taxon>
        <taxon>Sphingomonadaceae</taxon>
        <taxon>Sphingobium</taxon>
    </lineage>
</organism>
<dbReference type="PANTHER" id="PTHR36154:SF1">
    <property type="entry name" value="DNA-BINDING TRANSCRIPTIONAL ACTIVATOR ALPA"/>
    <property type="match status" value="1"/>
</dbReference>
<protein>
    <submittedName>
        <fullName evidence="1">AlpA family phage regulatory protein</fullName>
    </submittedName>
</protein>
<reference evidence="1 2" key="1">
    <citation type="submission" date="2019-06" db="EMBL/GenBank/DDBJ databases">
        <title>Genome organization and adaptive potential of archetypical organophosphate degarding Sphingobium fuliginis ATCC 27551.</title>
        <authorList>
            <person name="Sarwar A."/>
            <person name="Parthasarathy S."/>
            <person name="Singh C."/>
            <person name="Siddavattam D."/>
        </authorList>
    </citation>
    <scope>NUCLEOTIDE SEQUENCE [LARGE SCALE GENOMIC DNA]</scope>
    <source>
        <strain evidence="1 2">ATCC 27551</strain>
    </source>
</reference>
<accession>A0A5B8CFH7</accession>
<dbReference type="AlphaFoldDB" id="A0A5B8CFH7"/>
<dbReference type="PANTHER" id="PTHR36154">
    <property type="entry name" value="DNA-BINDING TRANSCRIPTIONAL ACTIVATOR ALPA"/>
    <property type="match status" value="1"/>
</dbReference>
<dbReference type="EMBL" id="CP041016">
    <property type="protein sequence ID" value="QDC36820.1"/>
    <property type="molecule type" value="Genomic_DNA"/>
</dbReference>
<dbReference type="Gene3D" id="1.10.238.160">
    <property type="match status" value="1"/>
</dbReference>
<dbReference type="InterPro" id="IPR052931">
    <property type="entry name" value="Prophage_regulatory_activator"/>
</dbReference>
<sequence>MPPDAAEFVIPAAKDRRTDSLLRIATVAQRTGLSRATIYRLEAAGNFPNRQQISPRCVGWYGSDIEDFIANPKAFIRTAKRRSARR</sequence>
<evidence type="ECO:0000313" key="1">
    <source>
        <dbReference type="EMBL" id="QDC36820.1"/>
    </source>
</evidence>
<evidence type="ECO:0000313" key="2">
    <source>
        <dbReference type="Proteomes" id="UP000311469"/>
    </source>
</evidence>
<dbReference type="InterPro" id="IPR010260">
    <property type="entry name" value="AlpA"/>
</dbReference>
<gene>
    <name evidence="1" type="ORF">FIL70_05850</name>
</gene>